<proteinExistence type="predicted"/>
<evidence type="ECO:0000313" key="2">
    <source>
        <dbReference type="EMBL" id="KAF1828539.1"/>
    </source>
</evidence>
<feature type="domain" description="N-acetyltransferase" evidence="1">
    <location>
        <begin position="2"/>
        <end position="48"/>
    </location>
</feature>
<reference evidence="2" key="1">
    <citation type="submission" date="2020-01" db="EMBL/GenBank/DDBJ databases">
        <authorList>
            <consortium name="DOE Joint Genome Institute"/>
            <person name="Haridas S."/>
            <person name="Albert R."/>
            <person name="Binder M."/>
            <person name="Bloem J."/>
            <person name="Labutti K."/>
            <person name="Salamov A."/>
            <person name="Andreopoulos B."/>
            <person name="Baker S.E."/>
            <person name="Barry K."/>
            <person name="Bills G."/>
            <person name="Bluhm B.H."/>
            <person name="Cannon C."/>
            <person name="Castanera R."/>
            <person name="Culley D.E."/>
            <person name="Daum C."/>
            <person name="Ezra D."/>
            <person name="Gonzalez J.B."/>
            <person name="Henrissat B."/>
            <person name="Kuo A."/>
            <person name="Liang C."/>
            <person name="Lipzen A."/>
            <person name="Lutzoni F."/>
            <person name="Magnuson J."/>
            <person name="Mondo S."/>
            <person name="Nolan M."/>
            <person name="Ohm R."/>
            <person name="Pangilinan J."/>
            <person name="Park H.-J."/>
            <person name="Ramirez L."/>
            <person name="Alfaro M."/>
            <person name="Sun H."/>
            <person name="Tritt A."/>
            <person name="Yoshinaga Y."/>
            <person name="Zwiers L.-H."/>
            <person name="Turgeon B.G."/>
            <person name="Goodwin S.B."/>
            <person name="Spatafora J.W."/>
            <person name="Crous P.W."/>
            <person name="Grigoriev I.V."/>
        </authorList>
    </citation>
    <scope>NUCLEOTIDE SEQUENCE</scope>
    <source>
        <strain evidence="2">P77</strain>
    </source>
</reference>
<dbReference type="SUPFAM" id="SSF55729">
    <property type="entry name" value="Acyl-CoA N-acyltransferases (Nat)"/>
    <property type="match status" value="1"/>
</dbReference>
<dbReference type="Gene3D" id="3.40.630.30">
    <property type="match status" value="1"/>
</dbReference>
<feature type="non-terminal residue" evidence="2">
    <location>
        <position position="1"/>
    </location>
</feature>
<gene>
    <name evidence="2" type="ORF">BDW02DRAFT_512090</name>
</gene>
<dbReference type="OrthoDB" id="41238at2759"/>
<accession>A0A6A5JWW6</accession>
<protein>
    <recommendedName>
        <fullName evidence="1">N-acetyltransferase domain-containing protein</fullName>
    </recommendedName>
</protein>
<dbReference type="AlphaFoldDB" id="A0A6A5JWW6"/>
<dbReference type="InterPro" id="IPR016181">
    <property type="entry name" value="Acyl_CoA_acyltransferase"/>
</dbReference>
<name>A0A6A5JWW6_9PLEO</name>
<dbReference type="EMBL" id="ML975533">
    <property type="protein sequence ID" value="KAF1828539.1"/>
    <property type="molecule type" value="Genomic_DNA"/>
</dbReference>
<evidence type="ECO:0000313" key="3">
    <source>
        <dbReference type="Proteomes" id="UP000800040"/>
    </source>
</evidence>
<keyword evidence="3" id="KW-1185">Reference proteome</keyword>
<organism evidence="2 3">
    <name type="scientific">Decorospora gaudefroyi</name>
    <dbReference type="NCBI Taxonomy" id="184978"/>
    <lineage>
        <taxon>Eukaryota</taxon>
        <taxon>Fungi</taxon>
        <taxon>Dikarya</taxon>
        <taxon>Ascomycota</taxon>
        <taxon>Pezizomycotina</taxon>
        <taxon>Dothideomycetes</taxon>
        <taxon>Pleosporomycetidae</taxon>
        <taxon>Pleosporales</taxon>
        <taxon>Pleosporineae</taxon>
        <taxon>Pleosporaceae</taxon>
        <taxon>Decorospora</taxon>
    </lineage>
</organism>
<dbReference type="GO" id="GO:0016747">
    <property type="term" value="F:acyltransferase activity, transferring groups other than amino-acyl groups"/>
    <property type="evidence" value="ECO:0007669"/>
    <property type="project" value="InterPro"/>
</dbReference>
<evidence type="ECO:0000259" key="1">
    <source>
        <dbReference type="Pfam" id="PF13302"/>
    </source>
</evidence>
<dbReference type="Pfam" id="PF13302">
    <property type="entry name" value="Acetyltransf_3"/>
    <property type="match status" value="1"/>
</dbReference>
<dbReference type="Proteomes" id="UP000800040">
    <property type="component" value="Unassembled WGS sequence"/>
</dbReference>
<dbReference type="InterPro" id="IPR000182">
    <property type="entry name" value="GNAT_dom"/>
</dbReference>
<sequence>IAKSATQKLLEYWFAAPQDGGLELLRVEWHTSTANPASVAIAQKLGFEVMGTIRYETCFNNATARGHWEGWEWQAVAVWV</sequence>